<feature type="transmembrane region" description="Helical" evidence="3">
    <location>
        <begin position="417"/>
        <end position="435"/>
    </location>
</feature>
<keyword evidence="3" id="KW-1133">Transmembrane helix</keyword>
<proteinExistence type="predicted"/>
<evidence type="ECO:0000256" key="3">
    <source>
        <dbReference type="SAM" id="Phobius"/>
    </source>
</evidence>
<organism evidence="4 5">
    <name type="scientific">Cylindrotheca closterium</name>
    <dbReference type="NCBI Taxonomy" id="2856"/>
    <lineage>
        <taxon>Eukaryota</taxon>
        <taxon>Sar</taxon>
        <taxon>Stramenopiles</taxon>
        <taxon>Ochrophyta</taxon>
        <taxon>Bacillariophyta</taxon>
        <taxon>Bacillariophyceae</taxon>
        <taxon>Bacillariophycidae</taxon>
        <taxon>Bacillariales</taxon>
        <taxon>Bacillariaceae</taxon>
        <taxon>Cylindrotheca</taxon>
    </lineage>
</organism>
<feature type="compositionally biased region" description="Low complexity" evidence="2">
    <location>
        <begin position="1"/>
        <end position="20"/>
    </location>
</feature>
<evidence type="ECO:0000256" key="2">
    <source>
        <dbReference type="SAM" id="MobiDB-lite"/>
    </source>
</evidence>
<dbReference type="EMBL" id="CAKOGP040001112">
    <property type="protein sequence ID" value="CAJ1942024.1"/>
    <property type="molecule type" value="Genomic_DNA"/>
</dbReference>
<keyword evidence="5" id="KW-1185">Reference proteome</keyword>
<keyword evidence="3" id="KW-0812">Transmembrane</keyword>
<keyword evidence="1" id="KW-0560">Oxidoreductase</keyword>
<dbReference type="AlphaFoldDB" id="A0AAD2CPW3"/>
<evidence type="ECO:0000313" key="4">
    <source>
        <dbReference type="EMBL" id="CAJ1942024.1"/>
    </source>
</evidence>
<keyword evidence="3" id="KW-0472">Membrane</keyword>
<reference evidence="4" key="1">
    <citation type="submission" date="2023-08" db="EMBL/GenBank/DDBJ databases">
        <authorList>
            <person name="Audoor S."/>
            <person name="Bilcke G."/>
        </authorList>
    </citation>
    <scope>NUCLEOTIDE SEQUENCE</scope>
</reference>
<dbReference type="InterPro" id="IPR029041">
    <property type="entry name" value="FAD-linked_oxidoreductase-like"/>
</dbReference>
<dbReference type="Gene3D" id="3.20.20.220">
    <property type="match status" value="1"/>
</dbReference>
<dbReference type="Proteomes" id="UP001295423">
    <property type="component" value="Unassembled WGS sequence"/>
</dbReference>
<comment type="caution">
    <text evidence="4">The sequence shown here is derived from an EMBL/GenBank/DDBJ whole genome shotgun (WGS) entry which is preliminary data.</text>
</comment>
<evidence type="ECO:0000313" key="5">
    <source>
        <dbReference type="Proteomes" id="UP001295423"/>
    </source>
</evidence>
<dbReference type="GO" id="GO:0016491">
    <property type="term" value="F:oxidoreductase activity"/>
    <property type="evidence" value="ECO:0007669"/>
    <property type="project" value="UniProtKB-KW"/>
</dbReference>
<accession>A0AAD2CPW3</accession>
<sequence length="462" mass="51192">MRSRASLSSPMSPSEPSSKSYTTFSGHQKQHGNLFSKLAEPSMPVFLLGTMPPKQEDSSLSHCMESAVEFVTRSRVLAYDGFLIHCVADNHQSQDVEAAAAISGTEANKTEEWENVGNTRRFMDPVQYANLICNMARSHNCTQDCIVTKVISEADLSDKVDKRIDSVSAPSDHKAIQLVSGTKMKGGDIKKSDKKKSPFVRAVKNLKRREHFKGRRGRPPLYGGVAFAERHMLDATEHLHMVDQQKAGAEWFLTMPIYDPEPIQRLLKDYATACVANGIIPKKVILTFAPFCDTSSLQFIQSYYGVTVPETIQSRVLSAPNPEKESADCLRDVFVSILESSQGLELPSLGIHCLQIGHDPSDMDVTRDLFLKLQDVLLSSQGTPWRIQWYDPSAKLKNNDGDSDDVRRWKLLFKQGIYAAFVGGGLVAFGVMLGATGDFMSVKVTVHGRDLALSNRIGSEFQ</sequence>
<name>A0AAD2CPW3_9STRA</name>
<protein>
    <submittedName>
        <fullName evidence="4">Uncharacterized protein</fullName>
    </submittedName>
</protein>
<feature type="region of interest" description="Disordered" evidence="2">
    <location>
        <begin position="1"/>
        <end position="27"/>
    </location>
</feature>
<evidence type="ECO:0000256" key="1">
    <source>
        <dbReference type="ARBA" id="ARBA00023002"/>
    </source>
</evidence>
<dbReference type="SUPFAM" id="SSF51730">
    <property type="entry name" value="FAD-linked oxidoreductase"/>
    <property type="match status" value="1"/>
</dbReference>
<gene>
    <name evidence="4" type="ORF">CYCCA115_LOCUS7740</name>
</gene>